<name>A0ABW4W2J0_9BACI</name>
<comment type="caution">
    <text evidence="2">The sequence shown here is derived from an EMBL/GenBank/DDBJ whole genome shotgun (WGS) entry which is preliminary data.</text>
</comment>
<dbReference type="EMBL" id="JBHUHQ010000018">
    <property type="protein sequence ID" value="MFD2045301.1"/>
    <property type="molecule type" value="Genomic_DNA"/>
</dbReference>
<accession>A0ABW4W2J0</accession>
<feature type="transmembrane region" description="Helical" evidence="1">
    <location>
        <begin position="139"/>
        <end position="160"/>
    </location>
</feature>
<feature type="transmembrane region" description="Helical" evidence="1">
    <location>
        <begin position="105"/>
        <end position="127"/>
    </location>
</feature>
<keyword evidence="1" id="KW-0812">Transmembrane</keyword>
<reference evidence="3" key="1">
    <citation type="journal article" date="2019" name="Int. J. Syst. Evol. Microbiol.">
        <title>The Global Catalogue of Microorganisms (GCM) 10K type strain sequencing project: providing services to taxonomists for standard genome sequencing and annotation.</title>
        <authorList>
            <consortium name="The Broad Institute Genomics Platform"/>
            <consortium name="The Broad Institute Genome Sequencing Center for Infectious Disease"/>
            <person name="Wu L."/>
            <person name="Ma J."/>
        </authorList>
    </citation>
    <scope>NUCLEOTIDE SEQUENCE [LARGE SCALE GENOMIC DNA]</scope>
    <source>
        <strain evidence="3">R28</strain>
    </source>
</reference>
<evidence type="ECO:0000313" key="3">
    <source>
        <dbReference type="Proteomes" id="UP001597383"/>
    </source>
</evidence>
<evidence type="ECO:0000313" key="2">
    <source>
        <dbReference type="EMBL" id="MFD2045301.1"/>
    </source>
</evidence>
<keyword evidence="3" id="KW-1185">Reference proteome</keyword>
<feature type="transmembrane region" description="Helical" evidence="1">
    <location>
        <begin position="172"/>
        <end position="195"/>
    </location>
</feature>
<protein>
    <recommendedName>
        <fullName evidence="4">ABC-2 transporter permease</fullName>
    </recommendedName>
</protein>
<keyword evidence="1" id="KW-1133">Transmembrane helix</keyword>
<keyword evidence="1" id="KW-0472">Membrane</keyword>
<evidence type="ECO:0008006" key="4">
    <source>
        <dbReference type="Google" id="ProtNLM"/>
    </source>
</evidence>
<dbReference type="RefSeq" id="WP_377557944.1">
    <property type="nucleotide sequence ID" value="NZ_JBHUHQ010000018.1"/>
</dbReference>
<dbReference type="Proteomes" id="UP001597383">
    <property type="component" value="Unassembled WGS sequence"/>
</dbReference>
<sequence>MLGSWKQAKSIAFLEWKMSFWKSIFSLLIVFTVYTSLILFTYSMSDRAVGIADVLFILLFTFVPTWCKPKEFQYQQINGNLWASPSIVMIQNLPITKDVIIKSRLILYFFHSFPIQLLTLVLIYILSEEIQLAVSPVSYFVFIIIWLSFGIYVGYGVVTTDTGTKASHTGKLTVFLGFFVLIALLLLVASFPIFFQHGIVEWSMIIAQRYPFLSTTISIVFVCLGIQYWKAIMKKTMNQVDYL</sequence>
<gene>
    <name evidence="2" type="ORF">ACFSJF_13555</name>
</gene>
<evidence type="ECO:0000256" key="1">
    <source>
        <dbReference type="SAM" id="Phobius"/>
    </source>
</evidence>
<feature type="transmembrane region" description="Helical" evidence="1">
    <location>
        <begin position="48"/>
        <end position="67"/>
    </location>
</feature>
<feature type="transmembrane region" description="Helical" evidence="1">
    <location>
        <begin position="20"/>
        <end position="42"/>
    </location>
</feature>
<feature type="transmembrane region" description="Helical" evidence="1">
    <location>
        <begin position="210"/>
        <end position="229"/>
    </location>
</feature>
<organism evidence="2 3">
    <name type="scientific">Ornithinibacillus salinisoli</name>
    <dbReference type="NCBI Taxonomy" id="1848459"/>
    <lineage>
        <taxon>Bacteria</taxon>
        <taxon>Bacillati</taxon>
        <taxon>Bacillota</taxon>
        <taxon>Bacilli</taxon>
        <taxon>Bacillales</taxon>
        <taxon>Bacillaceae</taxon>
        <taxon>Ornithinibacillus</taxon>
    </lineage>
</organism>
<proteinExistence type="predicted"/>